<sequence length="403" mass="43879">MRIVITGASGSIGRPLVKDFLSRGAKLLLVGRDPDALRTLFPGSECCSYDNLAEHCQGYDGLLHLAVLNNNASESADAFLRANLGLTQTVLLAAQSASIERFVYASTVQSLDARNQSPYATSKRAASELVAKAEGIDTRILHLAAVVGDRLAGKLAILDRLPPVLRKPLLELYAAITPVTDIATVVDKCWEALLDPDCPGQQIVARDQSRNPIFAVIKRCMDLGAALVILLPLIWLLAMIWFAVRLQSPGPGIFAQKRVGQNGEVFTCYKFRTMAQGSPNVGTHEASTTLVTPLGTFLRRTKLDELPQAFNILLNQMSLVGPRPSLPNQHAVISERQKLSVLSIKPGITGIAQINQVDMSQPELLASWDEQYVRLRSVRLDVSILLKTLIGRGNGDPMTTRDQ</sequence>
<keyword evidence="2" id="KW-0270">Exopolysaccharide synthesis</keyword>
<evidence type="ECO:0000313" key="6">
    <source>
        <dbReference type="EMBL" id="WEK03775.1"/>
    </source>
</evidence>
<dbReference type="GO" id="GO:0016780">
    <property type="term" value="F:phosphotransferase activity, for other substituted phosphate groups"/>
    <property type="evidence" value="ECO:0007669"/>
    <property type="project" value="TreeGrafter"/>
</dbReference>
<comment type="similarity">
    <text evidence="1">Belongs to the bacterial sugar transferase family.</text>
</comment>
<dbReference type="InterPro" id="IPR036291">
    <property type="entry name" value="NAD(P)-bd_dom_sf"/>
</dbReference>
<keyword evidence="3" id="KW-0812">Transmembrane</keyword>
<dbReference type="SUPFAM" id="SSF51735">
    <property type="entry name" value="NAD(P)-binding Rossmann-fold domains"/>
    <property type="match status" value="1"/>
</dbReference>
<reference evidence="6" key="1">
    <citation type="submission" date="2023-03" db="EMBL/GenBank/DDBJ databases">
        <title>Andean soil-derived lignocellulolytic bacterial consortium as a source of novel taxa and putative plastic-active enzymes.</title>
        <authorList>
            <person name="Diaz-Garcia L."/>
            <person name="Chuvochina M."/>
            <person name="Feuerriegel G."/>
            <person name="Bunk B."/>
            <person name="Sproer C."/>
            <person name="Streit W.R."/>
            <person name="Rodriguez L.M."/>
            <person name="Overmann J."/>
            <person name="Jimenez D.J."/>
        </authorList>
    </citation>
    <scope>NUCLEOTIDE SEQUENCE</scope>
    <source>
        <strain evidence="6">MAG 4196</strain>
    </source>
</reference>
<dbReference type="PANTHER" id="PTHR30576:SF10">
    <property type="entry name" value="SLL5057 PROTEIN"/>
    <property type="match status" value="1"/>
</dbReference>
<dbReference type="PANTHER" id="PTHR30576">
    <property type="entry name" value="COLANIC BIOSYNTHESIS UDP-GLUCOSE LIPID CARRIER TRANSFERASE"/>
    <property type="match status" value="1"/>
</dbReference>
<keyword evidence="3" id="KW-0472">Membrane</keyword>
<dbReference type="Gene3D" id="3.40.50.720">
    <property type="entry name" value="NAD(P)-binding Rossmann-like Domain"/>
    <property type="match status" value="1"/>
</dbReference>
<dbReference type="AlphaFoldDB" id="A0AAJ5VTA5"/>
<dbReference type="GO" id="GO:0000271">
    <property type="term" value="P:polysaccharide biosynthetic process"/>
    <property type="evidence" value="ECO:0007669"/>
    <property type="project" value="UniProtKB-KW"/>
</dbReference>
<accession>A0AAJ5VTA5</accession>
<dbReference type="Proteomes" id="UP001217476">
    <property type="component" value="Chromosome"/>
</dbReference>
<organism evidence="6 7">
    <name type="scientific">Candidatus Devosia phytovorans</name>
    <dbReference type="NCBI Taxonomy" id="3121372"/>
    <lineage>
        <taxon>Bacteria</taxon>
        <taxon>Pseudomonadati</taxon>
        <taxon>Pseudomonadota</taxon>
        <taxon>Alphaproteobacteria</taxon>
        <taxon>Hyphomicrobiales</taxon>
        <taxon>Devosiaceae</taxon>
        <taxon>Devosia</taxon>
    </lineage>
</organism>
<name>A0AAJ5VTA5_9HYPH</name>
<dbReference type="InterPro" id="IPR001509">
    <property type="entry name" value="Epimerase_deHydtase"/>
</dbReference>
<dbReference type="Pfam" id="PF01370">
    <property type="entry name" value="Epimerase"/>
    <property type="match status" value="1"/>
</dbReference>
<evidence type="ECO:0000256" key="1">
    <source>
        <dbReference type="ARBA" id="ARBA00006464"/>
    </source>
</evidence>
<feature type="transmembrane region" description="Helical" evidence="3">
    <location>
        <begin position="223"/>
        <end position="244"/>
    </location>
</feature>
<evidence type="ECO:0000259" key="5">
    <source>
        <dbReference type="Pfam" id="PF02397"/>
    </source>
</evidence>
<evidence type="ECO:0000259" key="4">
    <source>
        <dbReference type="Pfam" id="PF01370"/>
    </source>
</evidence>
<gene>
    <name evidence="6" type="ORF">P0Y65_16505</name>
</gene>
<dbReference type="Pfam" id="PF02397">
    <property type="entry name" value="Bac_transf"/>
    <property type="match status" value="1"/>
</dbReference>
<keyword evidence="3" id="KW-1133">Transmembrane helix</keyword>
<evidence type="ECO:0000256" key="2">
    <source>
        <dbReference type="ARBA" id="ARBA00023169"/>
    </source>
</evidence>
<evidence type="ECO:0000256" key="3">
    <source>
        <dbReference type="SAM" id="Phobius"/>
    </source>
</evidence>
<feature type="domain" description="Bacterial sugar transferase" evidence="5">
    <location>
        <begin position="218"/>
        <end position="389"/>
    </location>
</feature>
<keyword evidence="6" id="KW-0808">Transferase</keyword>
<evidence type="ECO:0000313" key="7">
    <source>
        <dbReference type="Proteomes" id="UP001217476"/>
    </source>
</evidence>
<feature type="domain" description="NAD-dependent epimerase/dehydratase" evidence="4">
    <location>
        <begin position="3"/>
        <end position="155"/>
    </location>
</feature>
<dbReference type="InterPro" id="IPR003362">
    <property type="entry name" value="Bact_transf"/>
</dbReference>
<dbReference type="EMBL" id="CP119312">
    <property type="protein sequence ID" value="WEK03775.1"/>
    <property type="molecule type" value="Genomic_DNA"/>
</dbReference>
<protein>
    <submittedName>
        <fullName evidence="6">Sugar transferase</fullName>
    </submittedName>
</protein>
<proteinExistence type="inferred from homology"/>